<evidence type="ECO:0000256" key="3">
    <source>
        <dbReference type="ARBA" id="ARBA00022692"/>
    </source>
</evidence>
<dbReference type="STRING" id="1449350.OCH239_01290"/>
<feature type="transmembrane region" description="Helical" evidence="6">
    <location>
        <begin position="83"/>
        <end position="105"/>
    </location>
</feature>
<feature type="transmembrane region" description="Helical" evidence="6">
    <location>
        <begin position="216"/>
        <end position="236"/>
    </location>
</feature>
<evidence type="ECO:0008006" key="9">
    <source>
        <dbReference type="Google" id="ProtNLM"/>
    </source>
</evidence>
<sequence>MATVAPALSLRSNLAFGLFGNVIFAITQWAIVAVVARLGTPEEVGAVTIATALATPLFMLAAMSMREGHSVDDLTEFGRDDYFALQFFNGLFAAAVVLALVAILYSDAGTLVQTSTIAFTLVKFVGNQANMHFGIFQREQRLDFIAIAYITRGIAGLAAFGVVFWATGVLWQAFCAEALAWLLVLLTVDRRLLARLDVTGRLTGIFRADPRKLMRLFLWMAPLGIAGFLTNASASAPRLVLDRYVDLAAVGVFGAITYIGTASQQVINSIGSASASRLRRLVRTGNSRGFMKLSAKLVALSGGLGVLLVIAVAFAGEAILTILYGADYANVTLFGIVAVYIALRMAFAPLQFSLSAGHAYWNRLFVSAAGFVATLGVALALVPRMGAEGAAWALVAGAVMRTLLLLVFFRRLALSVGQAAAVGDVAAGERA</sequence>
<evidence type="ECO:0000256" key="4">
    <source>
        <dbReference type="ARBA" id="ARBA00022989"/>
    </source>
</evidence>
<dbReference type="PANTHER" id="PTHR30250:SF11">
    <property type="entry name" value="O-ANTIGEN TRANSPORTER-RELATED"/>
    <property type="match status" value="1"/>
</dbReference>
<feature type="transmembrane region" description="Helical" evidence="6">
    <location>
        <begin position="297"/>
        <end position="316"/>
    </location>
</feature>
<name>X7ENH6_9RHOB</name>
<dbReference type="RefSeq" id="WP_037257502.1">
    <property type="nucleotide sequence ID" value="NZ_JALZ01000001.1"/>
</dbReference>
<dbReference type="Proteomes" id="UP000022447">
    <property type="component" value="Unassembled WGS sequence"/>
</dbReference>
<comment type="subcellular location">
    <subcellularLocation>
        <location evidence="1">Cell membrane</location>
        <topology evidence="1">Multi-pass membrane protein</topology>
    </subcellularLocation>
</comment>
<dbReference type="OrthoDB" id="7828817at2"/>
<keyword evidence="3 6" id="KW-0812">Transmembrane</keyword>
<dbReference type="EMBL" id="JALZ01000001">
    <property type="protein sequence ID" value="ETX16723.1"/>
    <property type="molecule type" value="Genomic_DNA"/>
</dbReference>
<feature type="transmembrane region" description="Helical" evidence="6">
    <location>
        <begin position="364"/>
        <end position="383"/>
    </location>
</feature>
<feature type="transmembrane region" description="Helical" evidence="6">
    <location>
        <begin position="169"/>
        <end position="188"/>
    </location>
</feature>
<evidence type="ECO:0000313" key="7">
    <source>
        <dbReference type="EMBL" id="ETX16723.1"/>
    </source>
</evidence>
<keyword evidence="2" id="KW-1003">Cell membrane</keyword>
<proteinExistence type="predicted"/>
<dbReference type="InterPro" id="IPR050833">
    <property type="entry name" value="Poly_Biosynth_Transport"/>
</dbReference>
<feature type="transmembrane region" description="Helical" evidence="6">
    <location>
        <begin position="248"/>
        <end position="276"/>
    </location>
</feature>
<dbReference type="eggNOG" id="COG2244">
    <property type="taxonomic scope" value="Bacteria"/>
</dbReference>
<protein>
    <recommendedName>
        <fullName evidence="9">Polysaccharide biosynthesis protein</fullName>
    </recommendedName>
</protein>
<feature type="transmembrane region" description="Helical" evidence="6">
    <location>
        <begin position="389"/>
        <end position="409"/>
    </location>
</feature>
<feature type="transmembrane region" description="Helical" evidence="6">
    <location>
        <begin position="142"/>
        <end position="163"/>
    </location>
</feature>
<keyword evidence="5 6" id="KW-0472">Membrane</keyword>
<evidence type="ECO:0000256" key="2">
    <source>
        <dbReference type="ARBA" id="ARBA00022475"/>
    </source>
</evidence>
<reference evidence="7 8" key="1">
    <citation type="submission" date="2014-01" db="EMBL/GenBank/DDBJ databases">
        <title>Roseivivax halodurans JCM 10272 Genome Sequencing.</title>
        <authorList>
            <person name="Lai Q."/>
            <person name="Li G."/>
            <person name="Shao Z."/>
        </authorList>
    </citation>
    <scope>NUCLEOTIDE SEQUENCE [LARGE SCALE GENOMIC DNA]</scope>
    <source>
        <strain evidence="7 8">JCM 10272</strain>
    </source>
</reference>
<keyword evidence="8" id="KW-1185">Reference proteome</keyword>
<dbReference type="GO" id="GO:0005886">
    <property type="term" value="C:plasma membrane"/>
    <property type="evidence" value="ECO:0007669"/>
    <property type="project" value="UniProtKB-SubCell"/>
</dbReference>
<dbReference type="AlphaFoldDB" id="X7ENH6"/>
<evidence type="ECO:0000256" key="1">
    <source>
        <dbReference type="ARBA" id="ARBA00004651"/>
    </source>
</evidence>
<feature type="transmembrane region" description="Helical" evidence="6">
    <location>
        <begin position="12"/>
        <end position="38"/>
    </location>
</feature>
<dbReference type="PANTHER" id="PTHR30250">
    <property type="entry name" value="PST FAMILY PREDICTED COLANIC ACID TRANSPORTER"/>
    <property type="match status" value="1"/>
</dbReference>
<accession>X7ENH6</accession>
<evidence type="ECO:0000313" key="8">
    <source>
        <dbReference type="Proteomes" id="UP000022447"/>
    </source>
</evidence>
<keyword evidence="4 6" id="KW-1133">Transmembrane helix</keyword>
<feature type="transmembrane region" description="Helical" evidence="6">
    <location>
        <begin position="44"/>
        <end position="62"/>
    </location>
</feature>
<organism evidence="7 8">
    <name type="scientific">Roseivivax halodurans JCM 10272</name>
    <dbReference type="NCBI Taxonomy" id="1449350"/>
    <lineage>
        <taxon>Bacteria</taxon>
        <taxon>Pseudomonadati</taxon>
        <taxon>Pseudomonadota</taxon>
        <taxon>Alphaproteobacteria</taxon>
        <taxon>Rhodobacterales</taxon>
        <taxon>Roseobacteraceae</taxon>
        <taxon>Roseivivax</taxon>
    </lineage>
</organism>
<evidence type="ECO:0000256" key="6">
    <source>
        <dbReference type="SAM" id="Phobius"/>
    </source>
</evidence>
<gene>
    <name evidence="7" type="ORF">OCH239_01290</name>
</gene>
<evidence type="ECO:0000256" key="5">
    <source>
        <dbReference type="ARBA" id="ARBA00023136"/>
    </source>
</evidence>
<feature type="transmembrane region" description="Helical" evidence="6">
    <location>
        <begin position="322"/>
        <end position="343"/>
    </location>
</feature>
<comment type="caution">
    <text evidence="7">The sequence shown here is derived from an EMBL/GenBank/DDBJ whole genome shotgun (WGS) entry which is preliminary data.</text>
</comment>